<evidence type="ECO:0000313" key="1">
    <source>
        <dbReference type="EMBL" id="MBX60100.1"/>
    </source>
</evidence>
<reference evidence="1" key="1">
    <citation type="submission" date="2018-02" db="EMBL/GenBank/DDBJ databases">
        <title>Rhizophora mucronata_Transcriptome.</title>
        <authorList>
            <person name="Meera S.P."/>
            <person name="Sreeshan A."/>
            <person name="Augustine A."/>
        </authorList>
    </citation>
    <scope>NUCLEOTIDE SEQUENCE</scope>
    <source>
        <tissue evidence="1">Leaf</tissue>
    </source>
</reference>
<name>A0A2P2PZD8_RHIMU</name>
<dbReference type="AlphaFoldDB" id="A0A2P2PZD8"/>
<protein>
    <submittedName>
        <fullName evidence="1">Uncharacterized protein</fullName>
    </submittedName>
</protein>
<accession>A0A2P2PZD8</accession>
<organism evidence="1">
    <name type="scientific">Rhizophora mucronata</name>
    <name type="common">Asiatic mangrove</name>
    <dbReference type="NCBI Taxonomy" id="61149"/>
    <lineage>
        <taxon>Eukaryota</taxon>
        <taxon>Viridiplantae</taxon>
        <taxon>Streptophyta</taxon>
        <taxon>Embryophyta</taxon>
        <taxon>Tracheophyta</taxon>
        <taxon>Spermatophyta</taxon>
        <taxon>Magnoliopsida</taxon>
        <taxon>eudicotyledons</taxon>
        <taxon>Gunneridae</taxon>
        <taxon>Pentapetalae</taxon>
        <taxon>rosids</taxon>
        <taxon>fabids</taxon>
        <taxon>Malpighiales</taxon>
        <taxon>Rhizophoraceae</taxon>
        <taxon>Rhizophora</taxon>
    </lineage>
</organism>
<sequence length="33" mass="3948">MTFEFSRSDSLPGICFFDLNESLIFRNSREKNF</sequence>
<proteinExistence type="predicted"/>
<dbReference type="EMBL" id="GGEC01079616">
    <property type="protein sequence ID" value="MBX60100.1"/>
    <property type="molecule type" value="Transcribed_RNA"/>
</dbReference>